<dbReference type="GO" id="GO:0045259">
    <property type="term" value="C:proton-transporting ATP synthase complex"/>
    <property type="evidence" value="ECO:0007669"/>
    <property type="project" value="UniProtKB-KW"/>
</dbReference>
<dbReference type="PANTHER" id="PTHR33445">
    <property type="entry name" value="ATP SYNTHASE SUBUNIT B', CHLOROPLASTIC"/>
    <property type="match status" value="1"/>
</dbReference>
<dbReference type="CDD" id="cd06503">
    <property type="entry name" value="ATP-synt_Fo_b"/>
    <property type="match status" value="1"/>
</dbReference>
<keyword evidence="5 13" id="KW-0812">Transmembrane</keyword>
<dbReference type="SUPFAM" id="SSF81573">
    <property type="entry name" value="F1F0 ATP synthase subunit B, membrane domain"/>
    <property type="match status" value="1"/>
</dbReference>
<evidence type="ECO:0000256" key="13">
    <source>
        <dbReference type="HAMAP-Rule" id="MF_01398"/>
    </source>
</evidence>
<keyword evidence="15" id="KW-0175">Coiled coil</keyword>
<evidence type="ECO:0000313" key="16">
    <source>
        <dbReference type="EMBL" id="MBB5176054.1"/>
    </source>
</evidence>
<dbReference type="AlphaFoldDB" id="A0A9Q2D053"/>
<evidence type="ECO:0000256" key="2">
    <source>
        <dbReference type="ARBA" id="ARBA00022448"/>
    </source>
</evidence>
<keyword evidence="8 13" id="KW-0406">Ion transport</keyword>
<dbReference type="GO" id="GO:0005886">
    <property type="term" value="C:plasma membrane"/>
    <property type="evidence" value="ECO:0007669"/>
    <property type="project" value="UniProtKB-SubCell"/>
</dbReference>
<evidence type="ECO:0000256" key="12">
    <source>
        <dbReference type="ARBA" id="ARBA00037847"/>
    </source>
</evidence>
<keyword evidence="10 13" id="KW-0066">ATP synthesis</keyword>
<accession>A0A9Q2D053</accession>
<evidence type="ECO:0000256" key="15">
    <source>
        <dbReference type="SAM" id="Coils"/>
    </source>
</evidence>
<name>A0A9Q2D053_9STAP</name>
<comment type="subcellular location">
    <subcellularLocation>
        <location evidence="13">Cell membrane</location>
        <topology evidence="13">Single-pass membrane protein</topology>
    </subcellularLocation>
    <subcellularLocation>
        <location evidence="12">Endomembrane system</location>
        <topology evidence="12">Single-pass membrane protein</topology>
    </subcellularLocation>
</comment>
<evidence type="ECO:0000313" key="17">
    <source>
        <dbReference type="Proteomes" id="UP000579136"/>
    </source>
</evidence>
<dbReference type="EMBL" id="JACHHF010000004">
    <property type="protein sequence ID" value="MBB5176054.1"/>
    <property type="molecule type" value="Genomic_DNA"/>
</dbReference>
<evidence type="ECO:0000256" key="5">
    <source>
        <dbReference type="ARBA" id="ARBA00022692"/>
    </source>
</evidence>
<keyword evidence="6 13" id="KW-0375">Hydrogen ion transport</keyword>
<gene>
    <name evidence="13" type="primary">atpF</name>
    <name evidence="16" type="ORF">HNQ45_000938</name>
</gene>
<dbReference type="NCBIfam" id="TIGR01144">
    <property type="entry name" value="ATP_synt_b"/>
    <property type="match status" value="1"/>
</dbReference>
<reference evidence="16 17" key="1">
    <citation type="submission" date="2020-08" db="EMBL/GenBank/DDBJ databases">
        <title>Genomic Encyclopedia of Type Strains, Phase IV (KMG-IV): sequencing the most valuable type-strain genomes for metagenomic binning, comparative biology and taxonomic classification.</title>
        <authorList>
            <person name="Goeker M."/>
        </authorList>
    </citation>
    <scope>NUCLEOTIDE SEQUENCE [LARGE SCALE GENOMIC DNA]</scope>
    <source>
        <strain evidence="16 17">DSM 19163</strain>
    </source>
</reference>
<dbReference type="Proteomes" id="UP000579136">
    <property type="component" value="Unassembled WGS sequence"/>
</dbReference>
<feature type="coiled-coil region" evidence="15">
    <location>
        <begin position="108"/>
        <end position="135"/>
    </location>
</feature>
<evidence type="ECO:0000256" key="3">
    <source>
        <dbReference type="ARBA" id="ARBA00022475"/>
    </source>
</evidence>
<keyword evidence="7 13" id="KW-1133">Transmembrane helix</keyword>
<keyword evidence="17" id="KW-1185">Reference proteome</keyword>
<proteinExistence type="inferred from homology"/>
<comment type="function">
    <text evidence="13">Component of the F(0) channel, it forms part of the peripheral stalk, linking F(1) to F(0).</text>
</comment>
<organism evidence="16 17">
    <name type="scientific">Nosocomiicoccus ampullae</name>
    <dbReference type="NCBI Taxonomy" id="489910"/>
    <lineage>
        <taxon>Bacteria</taxon>
        <taxon>Bacillati</taxon>
        <taxon>Bacillota</taxon>
        <taxon>Bacilli</taxon>
        <taxon>Bacillales</taxon>
        <taxon>Staphylococcaceae</taxon>
        <taxon>Nosocomiicoccus</taxon>
    </lineage>
</organism>
<comment type="function">
    <text evidence="11 13">F(1)F(0) ATP synthase produces ATP from ADP in the presence of a proton or sodium gradient. F-type ATPases consist of two structural domains, F(1) containing the extramembraneous catalytic core and F(0) containing the membrane proton channel, linked together by a central stalk and a peripheral stalk. During catalysis, ATP synthesis in the catalytic domain of F(1) is coupled via a rotary mechanism of the central stalk subunits to proton translocation.</text>
</comment>
<dbReference type="GO" id="GO:0046961">
    <property type="term" value="F:proton-transporting ATPase activity, rotational mechanism"/>
    <property type="evidence" value="ECO:0007669"/>
    <property type="project" value="TreeGrafter"/>
</dbReference>
<keyword evidence="3 13" id="KW-1003">Cell membrane</keyword>
<dbReference type="GO" id="GO:0046933">
    <property type="term" value="F:proton-transporting ATP synthase activity, rotational mechanism"/>
    <property type="evidence" value="ECO:0007669"/>
    <property type="project" value="UniProtKB-UniRule"/>
</dbReference>
<dbReference type="InterPro" id="IPR002146">
    <property type="entry name" value="ATP_synth_b/b'su_bac/chlpt"/>
</dbReference>
<evidence type="ECO:0000256" key="8">
    <source>
        <dbReference type="ARBA" id="ARBA00023065"/>
    </source>
</evidence>
<comment type="subunit">
    <text evidence="13">F-type ATPases have 2 components, F(1) - the catalytic core - and F(0) - the membrane proton channel. F(1) has five subunits: alpha(3), beta(3), gamma(1), delta(1), epsilon(1). F(0) has three main subunits: a(1), b(2) and c(10-14). The alpha and beta chains form an alternating ring which encloses part of the gamma chain. F(1) is attached to F(0) by a central stalk formed by the gamma and epsilon chains, while a peripheral stalk is formed by the delta and b chains.</text>
</comment>
<dbReference type="Pfam" id="PF00430">
    <property type="entry name" value="ATP-synt_B"/>
    <property type="match status" value="1"/>
</dbReference>
<keyword evidence="4 13" id="KW-0138">CF(0)</keyword>
<comment type="similarity">
    <text evidence="1 13 14">Belongs to the ATPase B chain family.</text>
</comment>
<dbReference type="InterPro" id="IPR050059">
    <property type="entry name" value="ATP_synthase_B_chain"/>
</dbReference>
<dbReference type="HAMAP" id="MF_01398">
    <property type="entry name" value="ATP_synth_b_bprime"/>
    <property type="match status" value="1"/>
</dbReference>
<protein>
    <recommendedName>
        <fullName evidence="13">ATP synthase subunit b</fullName>
    </recommendedName>
    <alternativeName>
        <fullName evidence="13">ATP synthase F(0) sector subunit b</fullName>
    </alternativeName>
    <alternativeName>
        <fullName evidence="13">ATPase subunit I</fullName>
    </alternativeName>
    <alternativeName>
        <fullName evidence="13">F-type ATPase subunit b</fullName>
        <shortName evidence="13">F-ATPase subunit b</shortName>
    </alternativeName>
</protein>
<dbReference type="InterPro" id="IPR005864">
    <property type="entry name" value="ATP_synth_F0_bsu_bac"/>
</dbReference>
<evidence type="ECO:0000256" key="9">
    <source>
        <dbReference type="ARBA" id="ARBA00023136"/>
    </source>
</evidence>
<sequence length="172" mass="19531">MELLILGAAPSSIPTAFGTGLVLLVSFLVLLFALSYFVWEPVKKVMDDREQLIHDDIQSAENAKRDAEELRKKNEEILSNTQAEISEMFEKSREEAKKQQQSIIDEATINAKRLMSDAEKDIEQEKKKAVREINDQVADLSVLIAQKVIQKELSPQDQKDLIDKYLQEAGDK</sequence>
<evidence type="ECO:0000256" key="4">
    <source>
        <dbReference type="ARBA" id="ARBA00022547"/>
    </source>
</evidence>
<evidence type="ECO:0000256" key="6">
    <source>
        <dbReference type="ARBA" id="ARBA00022781"/>
    </source>
</evidence>
<dbReference type="RefSeq" id="WP_183673923.1">
    <property type="nucleotide sequence ID" value="NZ_CBCRYX010000007.1"/>
</dbReference>
<evidence type="ECO:0000256" key="10">
    <source>
        <dbReference type="ARBA" id="ARBA00023310"/>
    </source>
</evidence>
<keyword evidence="9 13" id="KW-0472">Membrane</keyword>
<evidence type="ECO:0000256" key="7">
    <source>
        <dbReference type="ARBA" id="ARBA00022989"/>
    </source>
</evidence>
<feature type="coiled-coil region" evidence="15">
    <location>
        <begin position="53"/>
        <end position="84"/>
    </location>
</feature>
<dbReference type="PANTHER" id="PTHR33445:SF1">
    <property type="entry name" value="ATP SYNTHASE SUBUNIT B"/>
    <property type="match status" value="1"/>
</dbReference>
<evidence type="ECO:0000256" key="1">
    <source>
        <dbReference type="ARBA" id="ARBA00005513"/>
    </source>
</evidence>
<comment type="caution">
    <text evidence="16">The sequence shown here is derived from an EMBL/GenBank/DDBJ whole genome shotgun (WGS) entry which is preliminary data.</text>
</comment>
<dbReference type="NCBIfam" id="NF009987">
    <property type="entry name" value="PRK13453.1"/>
    <property type="match status" value="1"/>
</dbReference>
<feature type="transmembrane region" description="Helical" evidence="13">
    <location>
        <begin position="20"/>
        <end position="39"/>
    </location>
</feature>
<dbReference type="InterPro" id="IPR028987">
    <property type="entry name" value="ATP_synth_B-like_membr_sf"/>
</dbReference>
<evidence type="ECO:0000256" key="11">
    <source>
        <dbReference type="ARBA" id="ARBA00025198"/>
    </source>
</evidence>
<evidence type="ECO:0000256" key="14">
    <source>
        <dbReference type="RuleBase" id="RU003848"/>
    </source>
</evidence>
<dbReference type="GO" id="GO:0012505">
    <property type="term" value="C:endomembrane system"/>
    <property type="evidence" value="ECO:0007669"/>
    <property type="project" value="UniProtKB-SubCell"/>
</dbReference>
<keyword evidence="2 13" id="KW-0813">Transport</keyword>